<dbReference type="eggNOG" id="COG1862">
    <property type="taxonomic scope" value="Bacteria"/>
</dbReference>
<evidence type="ECO:0000256" key="5">
    <source>
        <dbReference type="ARBA" id="ARBA00022692"/>
    </source>
</evidence>
<dbReference type="Proteomes" id="UP000029067">
    <property type="component" value="Unassembled WGS sequence"/>
</dbReference>
<evidence type="ECO:0000256" key="10">
    <source>
        <dbReference type="SAM" id="MobiDB-lite"/>
    </source>
</evidence>
<dbReference type="PANTHER" id="PTHR33909:SF1">
    <property type="entry name" value="SEC TRANSLOCON ACCESSORY COMPLEX SUBUNIT YAJC"/>
    <property type="match status" value="1"/>
</dbReference>
<protein>
    <submittedName>
        <fullName evidence="11">Protein translocase subunit YajC</fullName>
    </submittedName>
</protein>
<dbReference type="NCBIfam" id="TIGR00739">
    <property type="entry name" value="yajC"/>
    <property type="match status" value="1"/>
</dbReference>
<accession>A0A087AW22</accession>
<dbReference type="PANTHER" id="PTHR33909">
    <property type="entry name" value="SEC TRANSLOCON ACCESSORY COMPLEX SUBUNIT YAJC"/>
    <property type="match status" value="1"/>
</dbReference>
<evidence type="ECO:0000313" key="12">
    <source>
        <dbReference type="Proteomes" id="UP000029067"/>
    </source>
</evidence>
<comment type="subcellular location">
    <subcellularLocation>
        <location evidence="1">Cell membrane</location>
        <topology evidence="1">Single-pass membrane protein</topology>
    </subcellularLocation>
</comment>
<evidence type="ECO:0000256" key="6">
    <source>
        <dbReference type="ARBA" id="ARBA00022927"/>
    </source>
</evidence>
<dbReference type="OrthoDB" id="3240462at2"/>
<keyword evidence="6" id="KW-0653">Protein transport</keyword>
<keyword evidence="12" id="KW-1185">Reference proteome</keyword>
<dbReference type="AlphaFoldDB" id="A0A087AW22"/>
<evidence type="ECO:0000256" key="9">
    <source>
        <dbReference type="ARBA" id="ARBA00023136"/>
    </source>
</evidence>
<gene>
    <name evidence="11" type="ORF">BCUN_0805</name>
</gene>
<evidence type="ECO:0000256" key="1">
    <source>
        <dbReference type="ARBA" id="ARBA00004162"/>
    </source>
</evidence>
<dbReference type="GO" id="GO:0005886">
    <property type="term" value="C:plasma membrane"/>
    <property type="evidence" value="ECO:0007669"/>
    <property type="project" value="UniProtKB-SubCell"/>
</dbReference>
<proteinExistence type="inferred from homology"/>
<keyword evidence="3" id="KW-0813">Transport</keyword>
<evidence type="ECO:0000313" key="11">
    <source>
        <dbReference type="EMBL" id="KFI62972.1"/>
    </source>
</evidence>
<comment type="caution">
    <text evidence="11">The sequence shown here is derived from an EMBL/GenBank/DDBJ whole genome shotgun (WGS) entry which is preliminary data.</text>
</comment>
<dbReference type="RefSeq" id="WP_033515940.1">
    <property type="nucleotide sequence ID" value="NZ_JGYV01000010.1"/>
</dbReference>
<keyword evidence="7" id="KW-1133">Transmembrane helix</keyword>
<evidence type="ECO:0000256" key="7">
    <source>
        <dbReference type="ARBA" id="ARBA00022989"/>
    </source>
</evidence>
<dbReference type="InterPro" id="IPR003849">
    <property type="entry name" value="Preprotein_translocase_YajC"/>
</dbReference>
<evidence type="ECO:0000256" key="3">
    <source>
        <dbReference type="ARBA" id="ARBA00022448"/>
    </source>
</evidence>
<dbReference type="GO" id="GO:0015031">
    <property type="term" value="P:protein transport"/>
    <property type="evidence" value="ECO:0007669"/>
    <property type="project" value="UniProtKB-KW"/>
</dbReference>
<dbReference type="PRINTS" id="PR01853">
    <property type="entry name" value="YAJCTRNLCASE"/>
</dbReference>
<feature type="region of interest" description="Disordered" evidence="10">
    <location>
        <begin position="92"/>
        <end position="133"/>
    </location>
</feature>
<dbReference type="EMBL" id="JGYV01000010">
    <property type="protein sequence ID" value="KFI62972.1"/>
    <property type="molecule type" value="Genomic_DNA"/>
</dbReference>
<dbReference type="SMART" id="SM01323">
    <property type="entry name" value="YajC"/>
    <property type="match status" value="1"/>
</dbReference>
<sequence length="133" mass="15189">MEYILLIVLLVFMIIMMFTSSKKAKKQQEERRNFWTNLQPGTEVITIGGIIGKVVQVDEEYEEIVIETEGTPMRLAFRSISKEYVRPAYVHDDEVDEQGNSLDQDSPARIPAVDQEEPVDPADQTAASEDQQR</sequence>
<evidence type="ECO:0000256" key="8">
    <source>
        <dbReference type="ARBA" id="ARBA00023010"/>
    </source>
</evidence>
<comment type="similarity">
    <text evidence="2">Belongs to the YajC family.</text>
</comment>
<evidence type="ECO:0000256" key="4">
    <source>
        <dbReference type="ARBA" id="ARBA00022475"/>
    </source>
</evidence>
<name>A0A087AW22_9BIFI</name>
<keyword evidence="5" id="KW-0812">Transmembrane</keyword>
<keyword evidence="9" id="KW-0472">Membrane</keyword>
<reference evidence="11 12" key="1">
    <citation type="submission" date="2014-03" db="EMBL/GenBank/DDBJ databases">
        <title>Genomics of Bifidobacteria.</title>
        <authorList>
            <person name="Ventura M."/>
            <person name="Milani C."/>
            <person name="Lugli G.A."/>
        </authorList>
    </citation>
    <scope>NUCLEOTIDE SEQUENCE [LARGE SCALE GENOMIC DNA]</scope>
    <source>
        <strain evidence="11 12">LMG 10738</strain>
    </source>
</reference>
<evidence type="ECO:0000256" key="2">
    <source>
        <dbReference type="ARBA" id="ARBA00006742"/>
    </source>
</evidence>
<keyword evidence="8" id="KW-0811">Translocation</keyword>
<dbReference type="STRING" id="1688.BCUN_0805"/>
<keyword evidence="4" id="KW-1003">Cell membrane</keyword>
<organism evidence="11 12">
    <name type="scientific">Bifidobacterium cuniculi</name>
    <dbReference type="NCBI Taxonomy" id="1688"/>
    <lineage>
        <taxon>Bacteria</taxon>
        <taxon>Bacillati</taxon>
        <taxon>Actinomycetota</taxon>
        <taxon>Actinomycetes</taxon>
        <taxon>Bifidobacteriales</taxon>
        <taxon>Bifidobacteriaceae</taxon>
        <taxon>Bifidobacterium</taxon>
    </lineage>
</organism>
<dbReference type="Pfam" id="PF02699">
    <property type="entry name" value="YajC"/>
    <property type="match status" value="1"/>
</dbReference>